<comment type="similarity">
    <text evidence="1">Belongs to the ABC transporter superfamily.</text>
</comment>
<keyword evidence="2" id="KW-0813">Transport</keyword>
<dbReference type="AlphaFoldDB" id="A0A0A0BZ60"/>
<keyword evidence="8" id="KW-1185">Reference proteome</keyword>
<proteinExistence type="inferred from homology"/>
<keyword evidence="3" id="KW-0547">Nucleotide-binding</keyword>
<dbReference type="CDD" id="cd03225">
    <property type="entry name" value="ABC_cobalt_CbiO_domain1"/>
    <property type="match status" value="2"/>
</dbReference>
<reference evidence="7 8" key="1">
    <citation type="submission" date="2013-08" db="EMBL/GenBank/DDBJ databases">
        <title>Genome sequencing of Cellulomonas carbonis T26.</title>
        <authorList>
            <person name="Chen F."/>
            <person name="Li Y."/>
            <person name="Wang G."/>
        </authorList>
    </citation>
    <scope>NUCLEOTIDE SEQUENCE [LARGE SCALE GENOMIC DNA]</scope>
    <source>
        <strain evidence="7 8">T26</strain>
    </source>
</reference>
<evidence type="ECO:0000256" key="4">
    <source>
        <dbReference type="ARBA" id="ARBA00022840"/>
    </source>
</evidence>
<dbReference type="EMBL" id="AXCY01000004">
    <property type="protein sequence ID" value="KGM12464.1"/>
    <property type="molecule type" value="Genomic_DNA"/>
</dbReference>
<sequence>MTAGAATATAAGVTTAAATTSPTTRATSSSCTAVHVERLTVRPSRSARRTLDGVDLAVPAGGSLLVVGPSGGGKSTLLHVLAGVVPHSAPARVDGTVRVLGADPRTQPVARTALRVARLGQDPVTGTCLPRVADEVALGLESRGVPRAEIGARVRRALDEVGAAHLGDRRTGRLSGGEQQRVALAAALVVRPGLLLLDEPTAMLDPVAADAVRRVVAARATSGDVAVVVVEQRLEGWLPDRAVRLEAGTVVADGPTSAVVPAAPGPGRVARARPGTGDVVVDLSDLVVTRDGEPVVRVGRLAAREGQVTALVGRNGSGKSSLLLGIAGLLPCRGRREAGTAAYVAQHPEHQLLTRSVADEVAYGLAARGRGRVRWRGGRASRGTGSGTWHDSRHPTGPGTGPGAGPGAGQGGGSSTSRRARPVAEHPEVARALSRAGLTHLADADPFRLSGGEQRRLVLAAAGVLGRRVLLLDEPTAGLDAAHTARVVRMVADAADDGVAVVLATHDLALARAVADQVVVLDAGRSVAAGGPELLDDGALLVASGLAVGT</sequence>
<feature type="region of interest" description="Disordered" evidence="5">
    <location>
        <begin position="374"/>
        <end position="427"/>
    </location>
</feature>
<protein>
    <submittedName>
        <fullName evidence="7">ABC transporter ATP-binding protein</fullName>
    </submittedName>
</protein>
<comment type="caution">
    <text evidence="7">The sequence shown here is derived from an EMBL/GenBank/DDBJ whole genome shotgun (WGS) entry which is preliminary data.</text>
</comment>
<dbReference type="InterPro" id="IPR003593">
    <property type="entry name" value="AAA+_ATPase"/>
</dbReference>
<evidence type="ECO:0000313" key="7">
    <source>
        <dbReference type="EMBL" id="KGM12464.1"/>
    </source>
</evidence>
<dbReference type="GO" id="GO:0005524">
    <property type="term" value="F:ATP binding"/>
    <property type="evidence" value="ECO:0007669"/>
    <property type="project" value="UniProtKB-KW"/>
</dbReference>
<dbReference type="GO" id="GO:0016887">
    <property type="term" value="F:ATP hydrolysis activity"/>
    <property type="evidence" value="ECO:0007669"/>
    <property type="project" value="InterPro"/>
</dbReference>
<dbReference type="GO" id="GO:0042626">
    <property type="term" value="F:ATPase-coupled transmembrane transporter activity"/>
    <property type="evidence" value="ECO:0007669"/>
    <property type="project" value="TreeGrafter"/>
</dbReference>
<dbReference type="SMART" id="SM00382">
    <property type="entry name" value="AAA"/>
    <property type="match status" value="2"/>
</dbReference>
<dbReference type="RefSeq" id="WP_052425817.1">
    <property type="nucleotide sequence ID" value="NZ_AXCY01000004.1"/>
</dbReference>
<dbReference type="InterPro" id="IPR017871">
    <property type="entry name" value="ABC_transporter-like_CS"/>
</dbReference>
<evidence type="ECO:0000256" key="3">
    <source>
        <dbReference type="ARBA" id="ARBA00022741"/>
    </source>
</evidence>
<keyword evidence="4 7" id="KW-0067">ATP-binding</keyword>
<dbReference type="PROSITE" id="PS50893">
    <property type="entry name" value="ABC_TRANSPORTER_2"/>
    <property type="match status" value="2"/>
</dbReference>
<dbReference type="InterPro" id="IPR027417">
    <property type="entry name" value="P-loop_NTPase"/>
</dbReference>
<evidence type="ECO:0000256" key="1">
    <source>
        <dbReference type="ARBA" id="ARBA00005417"/>
    </source>
</evidence>
<feature type="domain" description="ABC transporter" evidence="6">
    <location>
        <begin position="281"/>
        <end position="548"/>
    </location>
</feature>
<dbReference type="GO" id="GO:0043190">
    <property type="term" value="C:ATP-binding cassette (ABC) transporter complex"/>
    <property type="evidence" value="ECO:0007669"/>
    <property type="project" value="TreeGrafter"/>
</dbReference>
<feature type="domain" description="ABC transporter" evidence="6">
    <location>
        <begin position="34"/>
        <end position="272"/>
    </location>
</feature>
<gene>
    <name evidence="7" type="ORF">N868_11790</name>
</gene>
<evidence type="ECO:0000256" key="2">
    <source>
        <dbReference type="ARBA" id="ARBA00022448"/>
    </source>
</evidence>
<dbReference type="Pfam" id="PF00005">
    <property type="entry name" value="ABC_tran"/>
    <property type="match status" value="2"/>
</dbReference>
<feature type="compositionally biased region" description="Gly residues" evidence="5">
    <location>
        <begin position="398"/>
        <end position="414"/>
    </location>
</feature>
<evidence type="ECO:0000256" key="5">
    <source>
        <dbReference type="SAM" id="MobiDB-lite"/>
    </source>
</evidence>
<name>A0A0A0BZ60_9CELL</name>
<dbReference type="OrthoDB" id="501320at2"/>
<feature type="region of interest" description="Disordered" evidence="5">
    <location>
        <begin position="1"/>
        <end position="29"/>
    </location>
</feature>
<dbReference type="Proteomes" id="UP000029839">
    <property type="component" value="Unassembled WGS sequence"/>
</dbReference>
<organism evidence="7 8">
    <name type="scientific">Cellulomonas carbonis T26</name>
    <dbReference type="NCBI Taxonomy" id="947969"/>
    <lineage>
        <taxon>Bacteria</taxon>
        <taxon>Bacillati</taxon>
        <taxon>Actinomycetota</taxon>
        <taxon>Actinomycetes</taxon>
        <taxon>Micrococcales</taxon>
        <taxon>Cellulomonadaceae</taxon>
        <taxon>Cellulomonas</taxon>
    </lineage>
</organism>
<dbReference type="InterPro" id="IPR003439">
    <property type="entry name" value="ABC_transporter-like_ATP-bd"/>
</dbReference>
<dbReference type="InterPro" id="IPR050095">
    <property type="entry name" value="ECF_ABC_transporter_ATP-bd"/>
</dbReference>
<evidence type="ECO:0000259" key="6">
    <source>
        <dbReference type="PROSITE" id="PS50893"/>
    </source>
</evidence>
<dbReference type="Gene3D" id="3.40.50.300">
    <property type="entry name" value="P-loop containing nucleotide triphosphate hydrolases"/>
    <property type="match status" value="2"/>
</dbReference>
<reference evidence="7 8" key="2">
    <citation type="journal article" date="2015" name="Stand. Genomic Sci.">
        <title>Draft genome sequence of Cellulomonas carbonis T26(T) and comparative analysis of six Cellulomonas genomes.</title>
        <authorList>
            <person name="Zhuang W."/>
            <person name="Zhang S."/>
            <person name="Xia X."/>
            <person name="Wang G."/>
        </authorList>
    </citation>
    <scope>NUCLEOTIDE SEQUENCE [LARGE SCALE GENOMIC DNA]</scope>
    <source>
        <strain evidence="7 8">T26</strain>
    </source>
</reference>
<dbReference type="SUPFAM" id="SSF52540">
    <property type="entry name" value="P-loop containing nucleoside triphosphate hydrolases"/>
    <property type="match status" value="2"/>
</dbReference>
<dbReference type="InterPro" id="IPR015856">
    <property type="entry name" value="ABC_transpr_CbiO/EcfA_su"/>
</dbReference>
<dbReference type="PANTHER" id="PTHR43553:SF24">
    <property type="entry name" value="ENERGY-COUPLING FACTOR TRANSPORTER ATP-BINDING PROTEIN ECFA1"/>
    <property type="match status" value="1"/>
</dbReference>
<dbReference type="PANTHER" id="PTHR43553">
    <property type="entry name" value="HEAVY METAL TRANSPORTER"/>
    <property type="match status" value="1"/>
</dbReference>
<evidence type="ECO:0000313" key="8">
    <source>
        <dbReference type="Proteomes" id="UP000029839"/>
    </source>
</evidence>
<dbReference type="PROSITE" id="PS00211">
    <property type="entry name" value="ABC_TRANSPORTER_1"/>
    <property type="match status" value="1"/>
</dbReference>
<accession>A0A0A0BZ60</accession>